<organism evidence="7 8">
    <name type="scientific">Pseudomonas folii</name>
    <dbReference type="NCBI Taxonomy" id="2762593"/>
    <lineage>
        <taxon>Bacteria</taxon>
        <taxon>Pseudomonadati</taxon>
        <taxon>Pseudomonadota</taxon>
        <taxon>Gammaproteobacteria</taxon>
        <taxon>Pseudomonadales</taxon>
        <taxon>Pseudomonadaceae</taxon>
        <taxon>Pseudomonas</taxon>
    </lineage>
</organism>
<dbReference type="PROSITE" id="PS51318">
    <property type="entry name" value="TAT"/>
    <property type="match status" value="1"/>
</dbReference>
<name>A0ABR7AXB2_9PSED</name>
<proteinExistence type="inferred from homology"/>
<dbReference type="RefSeq" id="WP_187520945.1">
    <property type="nucleotide sequence ID" value="NZ_JACONW010000021.1"/>
</dbReference>
<evidence type="ECO:0000256" key="2">
    <source>
        <dbReference type="ARBA" id="ARBA00008814"/>
    </source>
</evidence>
<dbReference type="Gene3D" id="3.40.50.1980">
    <property type="entry name" value="Nitrogenase molybdenum iron protein domain"/>
    <property type="match status" value="2"/>
</dbReference>
<dbReference type="PRINTS" id="PR01715">
    <property type="entry name" value="FERRIBNDNGPP"/>
</dbReference>
<accession>A0ABR7AXB2</accession>
<dbReference type="PANTHER" id="PTHR30532:SF1">
    <property type="entry name" value="IRON(3+)-HYDROXAMATE-BINDING PROTEIN FHUD"/>
    <property type="match status" value="1"/>
</dbReference>
<evidence type="ECO:0000256" key="1">
    <source>
        <dbReference type="ARBA" id="ARBA00004196"/>
    </source>
</evidence>
<dbReference type="Pfam" id="PF01497">
    <property type="entry name" value="Peripla_BP_2"/>
    <property type="match status" value="1"/>
</dbReference>
<evidence type="ECO:0000313" key="8">
    <source>
        <dbReference type="Proteomes" id="UP000651852"/>
    </source>
</evidence>
<evidence type="ECO:0000256" key="4">
    <source>
        <dbReference type="ARBA" id="ARBA00022496"/>
    </source>
</evidence>
<dbReference type="EMBL" id="JACONW010000021">
    <property type="protein sequence ID" value="MBC3949524.1"/>
    <property type="molecule type" value="Genomic_DNA"/>
</dbReference>
<evidence type="ECO:0000256" key="5">
    <source>
        <dbReference type="ARBA" id="ARBA00022729"/>
    </source>
</evidence>
<keyword evidence="8" id="KW-1185">Reference proteome</keyword>
<keyword evidence="3" id="KW-0813">Transport</keyword>
<evidence type="ECO:0000256" key="3">
    <source>
        <dbReference type="ARBA" id="ARBA00022448"/>
    </source>
</evidence>
<keyword evidence="4" id="KW-0410">Iron transport</keyword>
<gene>
    <name evidence="7" type="ORF">H8S59_07070</name>
</gene>
<dbReference type="InterPro" id="IPR006311">
    <property type="entry name" value="TAT_signal"/>
</dbReference>
<keyword evidence="4" id="KW-0406">Ion transport</keyword>
<dbReference type="InterPro" id="IPR002491">
    <property type="entry name" value="ABC_transptr_periplasmic_BD"/>
</dbReference>
<feature type="domain" description="Fe/B12 periplasmic-binding" evidence="6">
    <location>
        <begin position="35"/>
        <end position="301"/>
    </location>
</feature>
<sequence length="303" mass="32951">MPLTRRHLLKRFAVGGLALTSGLPSMSLFAAPLQRIIAINWAAAETLLTLGVTPLAISDGSYYSRRMPTAPLPHEVLDVGPYWEPNLELIKELSPQLILSDQMPPAIARSLQGIAPTEVVDVYPSARSVWTSATGFMTRLAARIDRQQQATSWIAAGETRLAQLRAQLAQRPQPPICVAVLNQDGRHATVYGKNSMIQDVLDRLGLVNAWQGPSSAMGISLIGVERLAETPDAHLLYIEIPTTSARLQSLRQTNALWENLPAVRRGNTLALGKFFPYGAAASALNLAELIGAYLSHRGEQEHA</sequence>
<comment type="similarity">
    <text evidence="2">Belongs to the bacterial solute-binding protein 8 family.</text>
</comment>
<dbReference type="SUPFAM" id="SSF53807">
    <property type="entry name" value="Helical backbone' metal receptor"/>
    <property type="match status" value="1"/>
</dbReference>
<protein>
    <submittedName>
        <fullName evidence="7">ABC transporter substrate-binding protein</fullName>
    </submittedName>
</protein>
<dbReference type="Proteomes" id="UP000651852">
    <property type="component" value="Unassembled WGS sequence"/>
</dbReference>
<dbReference type="InterPro" id="IPR051313">
    <property type="entry name" value="Bact_iron-sidero_bind"/>
</dbReference>
<comment type="subcellular location">
    <subcellularLocation>
        <location evidence="1">Cell envelope</location>
    </subcellularLocation>
</comment>
<keyword evidence="5" id="KW-0732">Signal</keyword>
<keyword evidence="4" id="KW-0408">Iron</keyword>
<comment type="caution">
    <text evidence="7">The sequence shown here is derived from an EMBL/GenBank/DDBJ whole genome shotgun (WGS) entry which is preliminary data.</text>
</comment>
<reference evidence="7 8" key="1">
    <citation type="submission" date="2020-08" db="EMBL/GenBank/DDBJ databases">
        <title>Putative novel bacterial strains isolated from necrotic wheat leaf tissues caused by Xanthomonas translucens.</title>
        <authorList>
            <person name="Tambong J.T."/>
        </authorList>
    </citation>
    <scope>NUCLEOTIDE SEQUENCE [LARGE SCALE GENOMIC DNA]</scope>
    <source>
        <strain evidence="7 8">DOAB 1069</strain>
    </source>
</reference>
<evidence type="ECO:0000313" key="7">
    <source>
        <dbReference type="EMBL" id="MBC3949524.1"/>
    </source>
</evidence>
<dbReference type="PANTHER" id="PTHR30532">
    <property type="entry name" value="IRON III DICITRATE-BINDING PERIPLASMIC PROTEIN"/>
    <property type="match status" value="1"/>
</dbReference>
<dbReference type="PROSITE" id="PS50983">
    <property type="entry name" value="FE_B12_PBP"/>
    <property type="match status" value="1"/>
</dbReference>
<evidence type="ECO:0000259" key="6">
    <source>
        <dbReference type="PROSITE" id="PS50983"/>
    </source>
</evidence>